<dbReference type="Proteomes" id="UP000501690">
    <property type="component" value="Linkage Group LG8"/>
</dbReference>
<sequence>MKHTNLPTRILTRGHQNMNLLAHITCSPPAMNLPAHDINKHLQVQVSHHIIQTQVGMLDAFNAIAWRCLSATKRYSCADCLAKRSHRQAPGCIQTHCSRGYRLTGYTFPPGATCFRNIPNSPIACGPAPCRQALYQ</sequence>
<proteinExistence type="predicted"/>
<accession>A0A4D6MUB8</accession>
<keyword evidence="2" id="KW-1185">Reference proteome</keyword>
<protein>
    <submittedName>
        <fullName evidence="1">Uncharacterized protein</fullName>
    </submittedName>
</protein>
<evidence type="ECO:0000313" key="2">
    <source>
        <dbReference type="Proteomes" id="UP000501690"/>
    </source>
</evidence>
<reference evidence="1 2" key="1">
    <citation type="submission" date="2019-04" db="EMBL/GenBank/DDBJ databases">
        <title>An improved genome assembly and genetic linkage map for asparagus bean, Vigna unguiculata ssp. sesquipedialis.</title>
        <authorList>
            <person name="Xia Q."/>
            <person name="Zhang R."/>
            <person name="Dong Y."/>
        </authorList>
    </citation>
    <scope>NUCLEOTIDE SEQUENCE [LARGE SCALE GENOMIC DNA]</scope>
    <source>
        <tissue evidence="1">Leaf</tissue>
    </source>
</reference>
<dbReference type="AlphaFoldDB" id="A0A4D6MUB8"/>
<evidence type="ECO:0000313" key="1">
    <source>
        <dbReference type="EMBL" id="QCE03477.1"/>
    </source>
</evidence>
<name>A0A4D6MUB8_VIGUN</name>
<organism evidence="1 2">
    <name type="scientific">Vigna unguiculata</name>
    <name type="common">Cowpea</name>
    <dbReference type="NCBI Taxonomy" id="3917"/>
    <lineage>
        <taxon>Eukaryota</taxon>
        <taxon>Viridiplantae</taxon>
        <taxon>Streptophyta</taxon>
        <taxon>Embryophyta</taxon>
        <taxon>Tracheophyta</taxon>
        <taxon>Spermatophyta</taxon>
        <taxon>Magnoliopsida</taxon>
        <taxon>eudicotyledons</taxon>
        <taxon>Gunneridae</taxon>
        <taxon>Pentapetalae</taxon>
        <taxon>rosids</taxon>
        <taxon>fabids</taxon>
        <taxon>Fabales</taxon>
        <taxon>Fabaceae</taxon>
        <taxon>Papilionoideae</taxon>
        <taxon>50 kb inversion clade</taxon>
        <taxon>NPAAA clade</taxon>
        <taxon>indigoferoid/millettioid clade</taxon>
        <taxon>Phaseoleae</taxon>
        <taxon>Vigna</taxon>
    </lineage>
</organism>
<gene>
    <name evidence="1" type="ORF">DEO72_LG8g1501</name>
</gene>
<dbReference type="EMBL" id="CP039352">
    <property type="protein sequence ID" value="QCE03477.1"/>
    <property type="molecule type" value="Genomic_DNA"/>
</dbReference>